<evidence type="ECO:0000313" key="1">
    <source>
        <dbReference type="EMBL" id="CAK20660.1"/>
    </source>
</evidence>
<dbReference type="HOGENOM" id="CLU_646637_0_0_9"/>
<dbReference type="KEGG" id="lwe:lwe1242"/>
<dbReference type="eggNOG" id="ENOG5033USR">
    <property type="taxonomic scope" value="Bacteria"/>
</dbReference>
<sequence length="418" mass="48738">MYMIKFDESVYEKLILLRPFIKIKKVLNAIKQIANSKDEQSILKKTFTTYNQVFREINRDSSEYASMSLAAMVENGSLTLEQLDEIMFIIAEDSLFNSYIYKLSNEELETNGQRLINWKLPINNKILDNIGKKSNKDFIICGYRLTESSPGVVESLRLTMIDSRQHQIYDKNDDITYDIVYPTIVEFDFRRQLLHIRTQEVENFVNTDERFSTMSGRIKNTLDFIESFQKPISYKKILNFKEILFDIEENLLKDVREKIDKELESFKKPVRSFCNAIDKKYTKRNDTIPTVDYVKTSIQTIIAMSIPRNPLGDIVGIRFRNNAERKNQYSEITILDKQNHCISTDNLYWLNLAVLLDVKSVEFLKLILFIDSQSSIVNLDFSLETGNVKLLKNTPGQGGVMPNQIKYDSVLNELSKFF</sequence>
<name>A0AI28_LISW6</name>
<accession>A0AI28</accession>
<proteinExistence type="predicted"/>
<dbReference type="EMBL" id="AM263198">
    <property type="protein sequence ID" value="CAK20660.1"/>
    <property type="molecule type" value="Genomic_DNA"/>
</dbReference>
<reference evidence="1 2" key="1">
    <citation type="journal article" date="2006" name="J. Bacteriol.">
        <title>Whole-genome sequence of Listeria welshimeri reveals common steps in genome reduction with Listeria innocua as compared to Listeria monocytogenes.</title>
        <authorList>
            <person name="Hain T."/>
            <person name="Steinweg C."/>
            <person name="Kuenne C.T."/>
            <person name="Billion A."/>
            <person name="Ghai R."/>
            <person name="Chatterjee S.S."/>
            <person name="Domann E."/>
            <person name="Kaerst U."/>
            <person name="Goesmann A."/>
            <person name="Bekel T."/>
            <person name="Bartels D."/>
            <person name="Kaiser O."/>
            <person name="Meyer F."/>
            <person name="Puehler A."/>
            <person name="Weisshaar B."/>
            <person name="Wehland J."/>
            <person name="Liang C."/>
            <person name="Dandekar T."/>
            <person name="Lampidis R."/>
            <person name="Kreft J."/>
            <person name="Goebel W."/>
            <person name="Chakraborty T."/>
        </authorList>
    </citation>
    <scope>NUCLEOTIDE SEQUENCE [LARGE SCALE GENOMIC DNA]</scope>
    <source>
        <strain evidence="2">ATCC 35897 / DSM 20650 / CIP 8149 / NCTC 11857 / SLCC 5334 / V8</strain>
    </source>
</reference>
<protein>
    <submittedName>
        <fullName evidence="1">Uncharacterized protein</fullName>
    </submittedName>
</protein>
<evidence type="ECO:0000313" key="2">
    <source>
        <dbReference type="Proteomes" id="UP000000779"/>
    </source>
</evidence>
<gene>
    <name evidence="1" type="ordered locus">lwe1242</name>
</gene>
<dbReference type="AlphaFoldDB" id="A0AI28"/>
<organism evidence="1 2">
    <name type="scientific">Listeria welshimeri serovar 6b (strain ATCC 35897 / DSM 20650 / CCUG 15529 / CIP 8149 / NCTC 11857 / SLCC 5334 / V8)</name>
    <dbReference type="NCBI Taxonomy" id="386043"/>
    <lineage>
        <taxon>Bacteria</taxon>
        <taxon>Bacillati</taxon>
        <taxon>Bacillota</taxon>
        <taxon>Bacilli</taxon>
        <taxon>Bacillales</taxon>
        <taxon>Listeriaceae</taxon>
        <taxon>Listeria</taxon>
    </lineage>
</organism>
<dbReference type="Proteomes" id="UP000000779">
    <property type="component" value="Chromosome"/>
</dbReference>